<protein>
    <submittedName>
        <fullName evidence="1">Uncharacterized protein</fullName>
    </submittedName>
</protein>
<dbReference type="Proteomes" id="UP000001784">
    <property type="component" value="Chromosome"/>
</dbReference>
<dbReference type="STRING" id="335543.Sfum_1072"/>
<dbReference type="HOGENOM" id="CLU_1767136_0_0_7"/>
<gene>
    <name evidence="1" type="ordered locus">Sfum_1072</name>
</gene>
<name>A0LH64_SYNFM</name>
<sequence>MAGLMVDWVPDACIGREEHEAPPRNCAGRVRGGGFVTVRHAFRRSGVLRAFTRIRHGLPGFGVNAAGFSIRPYIPLLTVVHKIPYLTLAVGCRSIVFPARLLPLRRSDRCSSGRRSIRGVARGRRRDLRSHQAFRVDNSSFPFIFIY</sequence>
<evidence type="ECO:0000313" key="2">
    <source>
        <dbReference type="Proteomes" id="UP000001784"/>
    </source>
</evidence>
<dbReference type="InParanoid" id="A0LH64"/>
<dbReference type="AlphaFoldDB" id="A0LH64"/>
<evidence type="ECO:0000313" key="1">
    <source>
        <dbReference type="EMBL" id="ABK16766.1"/>
    </source>
</evidence>
<keyword evidence="2" id="KW-1185">Reference proteome</keyword>
<dbReference type="KEGG" id="sfu:Sfum_1072"/>
<dbReference type="EMBL" id="CP000478">
    <property type="protein sequence ID" value="ABK16766.1"/>
    <property type="molecule type" value="Genomic_DNA"/>
</dbReference>
<reference evidence="1 2" key="1">
    <citation type="submission" date="2006-10" db="EMBL/GenBank/DDBJ databases">
        <title>Complete sequence of Syntrophobacter fumaroxidans MPOB.</title>
        <authorList>
            <consortium name="US DOE Joint Genome Institute"/>
            <person name="Copeland A."/>
            <person name="Lucas S."/>
            <person name="Lapidus A."/>
            <person name="Barry K."/>
            <person name="Detter J.C."/>
            <person name="Glavina del Rio T."/>
            <person name="Hammon N."/>
            <person name="Israni S."/>
            <person name="Pitluck S."/>
            <person name="Goltsman E.G."/>
            <person name="Martinez M."/>
            <person name="Schmutz J."/>
            <person name="Larimer F."/>
            <person name="Land M."/>
            <person name="Hauser L."/>
            <person name="Kyrpides N."/>
            <person name="Kim E."/>
            <person name="Boone D.R."/>
            <person name="Brockman F."/>
            <person name="Culley D."/>
            <person name="Ferry J."/>
            <person name="Gunsalus R."/>
            <person name="McInerney M.J."/>
            <person name="Morrison M."/>
            <person name="Plugge C."/>
            <person name="Rohlin L."/>
            <person name="Scholten J."/>
            <person name="Sieber J."/>
            <person name="Stams A.J.M."/>
            <person name="Worm P."/>
            <person name="Henstra A.M."/>
            <person name="Richardson P."/>
        </authorList>
    </citation>
    <scope>NUCLEOTIDE SEQUENCE [LARGE SCALE GENOMIC DNA]</scope>
    <source>
        <strain evidence="2">DSM 10017 / MPOB</strain>
    </source>
</reference>
<organism evidence="1 2">
    <name type="scientific">Syntrophobacter fumaroxidans (strain DSM 10017 / MPOB)</name>
    <dbReference type="NCBI Taxonomy" id="335543"/>
    <lineage>
        <taxon>Bacteria</taxon>
        <taxon>Pseudomonadati</taxon>
        <taxon>Thermodesulfobacteriota</taxon>
        <taxon>Syntrophobacteria</taxon>
        <taxon>Syntrophobacterales</taxon>
        <taxon>Syntrophobacteraceae</taxon>
        <taxon>Syntrophobacter</taxon>
    </lineage>
</organism>
<accession>A0LH64</accession>
<proteinExistence type="predicted"/>